<proteinExistence type="predicted"/>
<protein>
    <submittedName>
        <fullName evidence="2">Uncharacterized protein</fullName>
    </submittedName>
</protein>
<feature type="region of interest" description="Disordered" evidence="1">
    <location>
        <begin position="1"/>
        <end position="21"/>
    </location>
</feature>
<reference evidence="2 3" key="1">
    <citation type="journal article" date="2015" name="Mol. Plant Microbe Interact.">
        <title>Genome, transcriptome, and functional analyses of Penicillium expansum provide new insights into secondary metabolism and pathogenicity.</title>
        <authorList>
            <person name="Ballester A.R."/>
            <person name="Marcet-Houben M."/>
            <person name="Levin E."/>
            <person name="Sela N."/>
            <person name="Selma-Lazaro C."/>
            <person name="Carmona L."/>
            <person name="Wisniewski M."/>
            <person name="Droby S."/>
            <person name="Gonzalez-Candelas L."/>
            <person name="Gabaldon T."/>
        </authorList>
    </citation>
    <scope>NUCLEOTIDE SEQUENCE [LARGE SCALE GENOMIC DNA]</scope>
    <source>
        <strain evidence="2 3">PHI-1</strain>
    </source>
</reference>
<dbReference type="Proteomes" id="UP000030104">
    <property type="component" value="Unassembled WGS sequence"/>
</dbReference>
<dbReference type="OrthoDB" id="4343623at2759"/>
<evidence type="ECO:0000313" key="3">
    <source>
        <dbReference type="Proteomes" id="UP000030104"/>
    </source>
</evidence>
<dbReference type="AlphaFoldDB" id="A0A0A2L6Z6"/>
<dbReference type="PhylomeDB" id="A0A0A2L6Z6"/>
<sequence length="106" mass="11268">MQAESEVEVNNAAFHQDNRHGRQEVVLAGIKHQLDSMAPSGSVSEFGNSVSSAAQERVVAAKNIIMKEALPAAQGALRTVQGHIRGISDGAKEVEETVSEGMFLLP</sequence>
<name>A0A0A2L6Z6_PENIT</name>
<evidence type="ECO:0000256" key="1">
    <source>
        <dbReference type="SAM" id="MobiDB-lite"/>
    </source>
</evidence>
<accession>A0A0A2L6Z6</accession>
<dbReference type="HOGENOM" id="CLU_2224115_0_0_1"/>
<organism evidence="2 3">
    <name type="scientific">Penicillium italicum</name>
    <name type="common">Blue mold</name>
    <dbReference type="NCBI Taxonomy" id="40296"/>
    <lineage>
        <taxon>Eukaryota</taxon>
        <taxon>Fungi</taxon>
        <taxon>Dikarya</taxon>
        <taxon>Ascomycota</taxon>
        <taxon>Pezizomycotina</taxon>
        <taxon>Eurotiomycetes</taxon>
        <taxon>Eurotiomycetidae</taxon>
        <taxon>Eurotiales</taxon>
        <taxon>Aspergillaceae</taxon>
        <taxon>Penicillium</taxon>
    </lineage>
</organism>
<dbReference type="EMBL" id="JQGA01000443">
    <property type="protein sequence ID" value="KGO75719.1"/>
    <property type="molecule type" value="Genomic_DNA"/>
</dbReference>
<keyword evidence="3" id="KW-1185">Reference proteome</keyword>
<gene>
    <name evidence="2" type="ORF">PITC_030710</name>
</gene>
<comment type="caution">
    <text evidence="2">The sequence shown here is derived from an EMBL/GenBank/DDBJ whole genome shotgun (WGS) entry which is preliminary data.</text>
</comment>
<evidence type="ECO:0000313" key="2">
    <source>
        <dbReference type="EMBL" id="KGO75719.1"/>
    </source>
</evidence>